<dbReference type="InterPro" id="IPR046513">
    <property type="entry name" value="DUF6691"/>
</dbReference>
<dbReference type="RefSeq" id="WP_162049274.1">
    <property type="nucleotide sequence ID" value="NZ_AP019011.1"/>
</dbReference>
<dbReference type="Pfam" id="PF20398">
    <property type="entry name" value="DUF6691"/>
    <property type="match status" value="1"/>
</dbReference>
<keyword evidence="2" id="KW-1185">Reference proteome</keyword>
<protein>
    <submittedName>
        <fullName evidence="1">Membrane protein</fullName>
    </submittedName>
</protein>
<dbReference type="OrthoDB" id="9790409at2"/>
<gene>
    <name evidence="1" type="ORF">ICHIAU1_00310</name>
</gene>
<dbReference type="AlphaFoldDB" id="A0A679IBW1"/>
<dbReference type="EMBL" id="AP022345">
    <property type="protein sequence ID" value="BBU67748.1"/>
    <property type="molecule type" value="Genomic_DNA"/>
</dbReference>
<evidence type="ECO:0000313" key="1">
    <source>
        <dbReference type="EMBL" id="BBU67748.1"/>
    </source>
</evidence>
<dbReference type="Proteomes" id="UP000463961">
    <property type="component" value="Chromosome"/>
</dbReference>
<organism evidence="1 2">
    <name type="scientific">Fluviibacter phosphoraccumulans</name>
    <dbReference type="NCBI Taxonomy" id="1751046"/>
    <lineage>
        <taxon>Bacteria</taxon>
        <taxon>Pseudomonadati</taxon>
        <taxon>Pseudomonadota</taxon>
        <taxon>Betaproteobacteria</taxon>
        <taxon>Rhodocyclales</taxon>
        <taxon>Fluviibacteraceae</taxon>
        <taxon>Fluviibacter</taxon>
    </lineage>
</organism>
<sequence>MNRGWQWITAGLAGLLLGLGLILSGMANPAKVVGFLDVAGPWDPSLGLVMGGGLVAGSIGFALLKKQPTTLLGEPLNLPTSRKIDLRLIMGSVLFGIGWGITGICPGPGLVLLGAGIPEGVIYIASLLVGMTLYSVIEKLRHNP</sequence>
<evidence type="ECO:0000313" key="2">
    <source>
        <dbReference type="Proteomes" id="UP000463961"/>
    </source>
</evidence>
<accession>A0A679IBW1</accession>
<name>A0A679IBW1_9RHOO</name>
<reference evidence="2" key="1">
    <citation type="submission" date="2020-01" db="EMBL/GenBank/DDBJ databases">
        <title>Phosphoaccumulans saitamaens gen. nov., sp. nov., a polyphosphate accumulating bacterium isolated from surface river water.</title>
        <authorList>
            <person name="Watanabe K."/>
            <person name="Suda W."/>
        </authorList>
    </citation>
    <scope>NUCLEOTIDE SEQUENCE [LARGE SCALE GENOMIC DNA]</scope>
    <source>
        <strain evidence="2">ICHIAU1</strain>
    </source>
</reference>
<proteinExistence type="predicted"/>